<proteinExistence type="predicted"/>
<organism evidence="1">
    <name type="scientific">mine drainage metagenome</name>
    <dbReference type="NCBI Taxonomy" id="410659"/>
    <lineage>
        <taxon>unclassified sequences</taxon>
        <taxon>metagenomes</taxon>
        <taxon>ecological metagenomes</taxon>
    </lineage>
</organism>
<protein>
    <submittedName>
        <fullName evidence="1">Uncharacterized protein</fullName>
    </submittedName>
</protein>
<accession>A0A1J5P6Y8</accession>
<dbReference type="AlphaFoldDB" id="A0A1J5P6Y8"/>
<name>A0A1J5P6Y8_9ZZZZ</name>
<reference evidence="1" key="1">
    <citation type="submission" date="2016-10" db="EMBL/GenBank/DDBJ databases">
        <title>Sequence of Gallionella enrichment culture.</title>
        <authorList>
            <person name="Poehlein A."/>
            <person name="Muehling M."/>
            <person name="Daniel R."/>
        </authorList>
    </citation>
    <scope>NUCLEOTIDE SEQUENCE</scope>
</reference>
<sequence>MAPMGANAALARFPRSKQVWLMKALIRVTRAAALSAAGRASCLAAGRQELGQRQPGKH</sequence>
<comment type="caution">
    <text evidence="1">The sequence shown here is derived from an EMBL/GenBank/DDBJ whole genome shotgun (WGS) entry which is preliminary data.</text>
</comment>
<evidence type="ECO:0000313" key="1">
    <source>
        <dbReference type="EMBL" id="OIQ63559.1"/>
    </source>
</evidence>
<dbReference type="EMBL" id="MLJW01008903">
    <property type="protein sequence ID" value="OIQ63559.1"/>
    <property type="molecule type" value="Genomic_DNA"/>
</dbReference>
<gene>
    <name evidence="1" type="ORF">GALL_549010</name>
</gene>